<accession>A0A652KWL8</accession>
<evidence type="ECO:0000313" key="1">
    <source>
        <dbReference type="EMBL" id="TXS28165.1"/>
    </source>
</evidence>
<dbReference type="RefSeq" id="WP_124275564.1">
    <property type="nucleotide sequence ID" value="NZ_RDBM01000035.1"/>
</dbReference>
<organism evidence="1">
    <name type="scientific">Streptomyces sp. gb1(2016)</name>
    <dbReference type="NCBI Taxonomy" id="1828321"/>
    <lineage>
        <taxon>Bacteria</taxon>
        <taxon>Bacillati</taxon>
        <taxon>Actinomycetota</taxon>
        <taxon>Actinomycetes</taxon>
        <taxon>Kitasatosporales</taxon>
        <taxon>Streptomycetaceae</taxon>
        <taxon>Streptomyces</taxon>
    </lineage>
</organism>
<comment type="caution">
    <text evidence="1">The sequence shown here is derived from an EMBL/GenBank/DDBJ whole genome shotgun (WGS) entry which is preliminary data.</text>
</comment>
<reference evidence="1" key="1">
    <citation type="submission" date="2018-10" db="EMBL/GenBank/DDBJ databases">
        <authorList>
            <person name="Hariharan J."/>
            <person name="Choudoir M.J."/>
            <person name="Diebold P."/>
            <person name="Panke-Buisse K."/>
            <person name="Campbell A.N."/>
            <person name="Buckley D.H."/>
        </authorList>
    </citation>
    <scope>NUCLEOTIDE SEQUENCE</scope>
    <source>
        <strain evidence="1">Gb1</strain>
    </source>
</reference>
<proteinExistence type="predicted"/>
<dbReference type="InterPro" id="IPR046245">
    <property type="entry name" value="DUF6278"/>
</dbReference>
<sequence length="153" mass="16219">MNIPFLDNWRKRQGGTRAAALAAAVETDPDGVAELFAECELLRSRAAQCGLELDDSPASLSALDQLPPIWRDDPEELPWVGNDAGLYLGTVLVRTVPGAGWAILAGGKPVVRLGSGREIDVVTAGLDWAMSGSPELSEMYAESAESGPEAKTR</sequence>
<dbReference type="Pfam" id="PF19794">
    <property type="entry name" value="DUF6278"/>
    <property type="match status" value="1"/>
</dbReference>
<dbReference type="AlphaFoldDB" id="A0A652KWL8"/>
<protein>
    <submittedName>
        <fullName evidence="1">Uncharacterized protein</fullName>
    </submittedName>
</protein>
<gene>
    <name evidence="1" type="ORF">EAO74_19835</name>
</gene>
<dbReference type="EMBL" id="RDBM01000035">
    <property type="protein sequence ID" value="TXS28165.1"/>
    <property type="molecule type" value="Genomic_DNA"/>
</dbReference>
<name>A0A652KWL8_9ACTN</name>